<keyword evidence="2" id="KW-1185">Reference proteome</keyword>
<evidence type="ECO:0000256" key="1">
    <source>
        <dbReference type="SAM" id="SignalP"/>
    </source>
</evidence>
<feature type="chain" id="PRO_5005892047" evidence="1">
    <location>
        <begin position="17"/>
        <end position="97"/>
    </location>
</feature>
<dbReference type="WBParaSite" id="PTRK_0001058500.1">
    <property type="protein sequence ID" value="PTRK_0001058500.1"/>
    <property type="gene ID" value="PTRK_0001058500"/>
</dbReference>
<dbReference type="AlphaFoldDB" id="A0A0N4ZPX8"/>
<protein>
    <submittedName>
        <fullName evidence="3">Venom protein</fullName>
    </submittedName>
</protein>
<dbReference type="STRING" id="131310.A0A0N4ZPX8"/>
<name>A0A0N4ZPX8_PARTI</name>
<evidence type="ECO:0000313" key="2">
    <source>
        <dbReference type="Proteomes" id="UP000038045"/>
    </source>
</evidence>
<organism evidence="2 3">
    <name type="scientific">Parastrongyloides trichosuri</name>
    <name type="common">Possum-specific nematode worm</name>
    <dbReference type="NCBI Taxonomy" id="131310"/>
    <lineage>
        <taxon>Eukaryota</taxon>
        <taxon>Metazoa</taxon>
        <taxon>Ecdysozoa</taxon>
        <taxon>Nematoda</taxon>
        <taxon>Chromadorea</taxon>
        <taxon>Rhabditida</taxon>
        <taxon>Tylenchina</taxon>
        <taxon>Panagrolaimomorpha</taxon>
        <taxon>Strongyloidoidea</taxon>
        <taxon>Strongyloididae</taxon>
        <taxon>Parastrongyloides</taxon>
    </lineage>
</organism>
<dbReference type="Proteomes" id="UP000038045">
    <property type="component" value="Unplaced"/>
</dbReference>
<reference evidence="3" key="1">
    <citation type="submission" date="2017-02" db="UniProtKB">
        <authorList>
            <consortium name="WormBaseParasite"/>
        </authorList>
    </citation>
    <scope>IDENTIFICATION</scope>
</reference>
<feature type="signal peptide" evidence="1">
    <location>
        <begin position="1"/>
        <end position="16"/>
    </location>
</feature>
<proteinExistence type="predicted"/>
<keyword evidence="1" id="KW-0732">Signal</keyword>
<evidence type="ECO:0000313" key="3">
    <source>
        <dbReference type="WBParaSite" id="PTRK_0001058500.1"/>
    </source>
</evidence>
<sequence>MLLSFLIFISLTKVYTIDDECIPGKVTGIQKKDCLCCKMNCWSVKAMEAAEVLGHTPGEDNENEALETLENIKNCVLASCSNLCKTIFRPRPYFNTM</sequence>
<accession>A0A0N4ZPX8</accession>